<accession>A0A9N7YMX4</accession>
<name>A0A9N7YMX4_PLEPL</name>
<protein>
    <submittedName>
        <fullName evidence="2">Uncharacterized protein</fullName>
    </submittedName>
</protein>
<feature type="region of interest" description="Disordered" evidence="1">
    <location>
        <begin position="1"/>
        <end position="45"/>
    </location>
</feature>
<organism evidence="2 3">
    <name type="scientific">Pleuronectes platessa</name>
    <name type="common">European plaice</name>
    <dbReference type="NCBI Taxonomy" id="8262"/>
    <lineage>
        <taxon>Eukaryota</taxon>
        <taxon>Metazoa</taxon>
        <taxon>Chordata</taxon>
        <taxon>Craniata</taxon>
        <taxon>Vertebrata</taxon>
        <taxon>Euteleostomi</taxon>
        <taxon>Actinopterygii</taxon>
        <taxon>Neopterygii</taxon>
        <taxon>Teleostei</taxon>
        <taxon>Neoteleostei</taxon>
        <taxon>Acanthomorphata</taxon>
        <taxon>Carangaria</taxon>
        <taxon>Pleuronectiformes</taxon>
        <taxon>Pleuronectoidei</taxon>
        <taxon>Pleuronectidae</taxon>
        <taxon>Pleuronectes</taxon>
    </lineage>
</organism>
<comment type="caution">
    <text evidence="2">The sequence shown here is derived from an EMBL/GenBank/DDBJ whole genome shotgun (WGS) entry which is preliminary data.</text>
</comment>
<feature type="compositionally biased region" description="Gly residues" evidence="1">
    <location>
        <begin position="162"/>
        <end position="175"/>
    </location>
</feature>
<reference evidence="2" key="1">
    <citation type="submission" date="2020-03" db="EMBL/GenBank/DDBJ databases">
        <authorList>
            <person name="Weist P."/>
        </authorList>
    </citation>
    <scope>NUCLEOTIDE SEQUENCE</scope>
</reference>
<feature type="region of interest" description="Disordered" evidence="1">
    <location>
        <begin position="119"/>
        <end position="146"/>
    </location>
</feature>
<dbReference type="EMBL" id="CADEAL010001195">
    <property type="protein sequence ID" value="CAB1430009.1"/>
    <property type="molecule type" value="Genomic_DNA"/>
</dbReference>
<proteinExistence type="predicted"/>
<dbReference type="Proteomes" id="UP001153269">
    <property type="component" value="Unassembled WGS sequence"/>
</dbReference>
<feature type="region of interest" description="Disordered" evidence="1">
    <location>
        <begin position="159"/>
        <end position="188"/>
    </location>
</feature>
<evidence type="ECO:0000313" key="2">
    <source>
        <dbReference type="EMBL" id="CAB1430009.1"/>
    </source>
</evidence>
<feature type="compositionally biased region" description="Basic and acidic residues" evidence="1">
    <location>
        <begin position="11"/>
        <end position="22"/>
    </location>
</feature>
<gene>
    <name evidence="2" type="ORF">PLEPLA_LOCUS17989</name>
</gene>
<keyword evidence="3" id="KW-1185">Reference proteome</keyword>
<evidence type="ECO:0000313" key="3">
    <source>
        <dbReference type="Proteomes" id="UP001153269"/>
    </source>
</evidence>
<sequence>MNTNSVTRPPRRLDHVCRESQRPESFSRTSHTQEKKVNYGSKPAPLAAPVPRGNYLYMTPARRGDVIHGCQERPSHRIHSPVGGEVEEVQYADAAASAHMYGGWLEGFHSPIVEDTGVPEENPSRLGENIRTTHRNTPATPGLELGPKHQRAMIDLTEEAGKGCGSGGGSGGNSRGGLLSSHQETDWG</sequence>
<dbReference type="AlphaFoldDB" id="A0A9N7YMX4"/>
<evidence type="ECO:0000256" key="1">
    <source>
        <dbReference type="SAM" id="MobiDB-lite"/>
    </source>
</evidence>